<accession>A0ABP6Q7Q7</accession>
<evidence type="ECO:0000256" key="3">
    <source>
        <dbReference type="RuleBase" id="RU003694"/>
    </source>
</evidence>
<dbReference type="PANTHER" id="PTHR11712">
    <property type="entry name" value="POLYKETIDE SYNTHASE-RELATED"/>
    <property type="match status" value="1"/>
</dbReference>
<evidence type="ECO:0000313" key="7">
    <source>
        <dbReference type="Proteomes" id="UP001501237"/>
    </source>
</evidence>
<dbReference type="PROSITE" id="PS52004">
    <property type="entry name" value="KS3_2"/>
    <property type="match status" value="1"/>
</dbReference>
<evidence type="ECO:0000313" key="6">
    <source>
        <dbReference type="EMBL" id="GAA3209944.1"/>
    </source>
</evidence>
<feature type="compositionally biased region" description="Gly residues" evidence="4">
    <location>
        <begin position="99"/>
        <end position="111"/>
    </location>
</feature>
<proteinExistence type="inferred from homology"/>
<dbReference type="CDD" id="cd00834">
    <property type="entry name" value="KAS_I_II"/>
    <property type="match status" value="1"/>
</dbReference>
<feature type="compositionally biased region" description="Low complexity" evidence="4">
    <location>
        <begin position="86"/>
        <end position="98"/>
    </location>
</feature>
<dbReference type="InterPro" id="IPR000794">
    <property type="entry name" value="Beta-ketoacyl_synthase"/>
</dbReference>
<name>A0ABP6Q7Q7_9ACTN</name>
<dbReference type="InterPro" id="IPR014030">
    <property type="entry name" value="Ketoacyl_synth_N"/>
</dbReference>
<gene>
    <name evidence="6" type="primary">fabF</name>
    <name evidence="6" type="ORF">GCM10010468_27610</name>
</gene>
<evidence type="ECO:0000256" key="1">
    <source>
        <dbReference type="ARBA" id="ARBA00008467"/>
    </source>
</evidence>
<reference evidence="7" key="1">
    <citation type="journal article" date="2019" name="Int. J. Syst. Evol. Microbiol.">
        <title>The Global Catalogue of Microorganisms (GCM) 10K type strain sequencing project: providing services to taxonomists for standard genome sequencing and annotation.</title>
        <authorList>
            <consortium name="The Broad Institute Genomics Platform"/>
            <consortium name="The Broad Institute Genome Sequencing Center for Infectious Disease"/>
            <person name="Wu L."/>
            <person name="Ma J."/>
        </authorList>
    </citation>
    <scope>NUCLEOTIDE SEQUENCE [LARGE SCALE GENOMIC DNA]</scope>
    <source>
        <strain evidence="7">JCM 9377</strain>
    </source>
</reference>
<comment type="caution">
    <text evidence="6">The sequence shown here is derived from an EMBL/GenBank/DDBJ whole genome shotgun (WGS) entry which is preliminary data.</text>
</comment>
<dbReference type="PROSITE" id="PS00606">
    <property type="entry name" value="KS3_1"/>
    <property type="match status" value="1"/>
</dbReference>
<dbReference type="Proteomes" id="UP001501237">
    <property type="component" value="Unassembled WGS sequence"/>
</dbReference>
<dbReference type="InterPro" id="IPR014031">
    <property type="entry name" value="Ketoacyl_synth_C"/>
</dbReference>
<comment type="similarity">
    <text evidence="1 3">Belongs to the thiolase-like superfamily. Beta-ketoacyl-ACP synthases family.</text>
</comment>
<protein>
    <submittedName>
        <fullName evidence="6">Beta-ketoacyl-ACP synthase II</fullName>
    </submittedName>
</protein>
<sequence>MHRVVVTGLGIKSPAGNSPAEAFATVLAGKSAAAHLPALLEAGVPVTFGCQVPDFDPDVYFPKHRRRHLDRPTQLGIAAATDALADAGTPDAGRPAGPGTAGSGTAGSGTAGSGTVRCGTYVGTGGANIGLTADFGALPHDKLPVATVPMIMPNTTAARISIRHGLQGPCLTFSCACASGSIAIGEAAMAIRYGRIDRALAGGVDSMLNPFAIASFARISALSRRNDAPQEASRPFDRDRDGFVMAEGAAFLVLEREDLALMRGARIYGEVTGFATGADASHIVQPLEDGSVAARTMLAALADARLRPEDIGHVNAHATATTYNDRAEARAISACFPAGSPPVTATKGVTGHLLGAGGAVEAVFALLCADAGLVPPTANFTGGPDADAIDVVHAAPREIERLPVVSNSFGFGGHDATLVLSPR</sequence>
<dbReference type="Pfam" id="PF02801">
    <property type="entry name" value="Ketoacyl-synt_C"/>
    <property type="match status" value="1"/>
</dbReference>
<dbReference type="InterPro" id="IPR020841">
    <property type="entry name" value="PKS_Beta-ketoAc_synthase_dom"/>
</dbReference>
<dbReference type="RefSeq" id="WP_344827432.1">
    <property type="nucleotide sequence ID" value="NZ_BAAAUV010000006.1"/>
</dbReference>
<feature type="region of interest" description="Disordered" evidence="4">
    <location>
        <begin position="86"/>
        <end position="111"/>
    </location>
</feature>
<evidence type="ECO:0000259" key="5">
    <source>
        <dbReference type="PROSITE" id="PS52004"/>
    </source>
</evidence>
<keyword evidence="7" id="KW-1185">Reference proteome</keyword>
<keyword evidence="2 3" id="KW-0808">Transferase</keyword>
<dbReference type="Pfam" id="PF00109">
    <property type="entry name" value="ketoacyl-synt"/>
    <property type="match status" value="1"/>
</dbReference>
<dbReference type="InterPro" id="IPR016039">
    <property type="entry name" value="Thiolase-like"/>
</dbReference>
<dbReference type="SMART" id="SM00825">
    <property type="entry name" value="PKS_KS"/>
    <property type="match status" value="1"/>
</dbReference>
<dbReference type="Gene3D" id="3.40.47.10">
    <property type="match status" value="2"/>
</dbReference>
<evidence type="ECO:0000256" key="2">
    <source>
        <dbReference type="ARBA" id="ARBA00022679"/>
    </source>
</evidence>
<feature type="domain" description="Ketosynthase family 3 (KS3)" evidence="5">
    <location>
        <begin position="1"/>
        <end position="422"/>
    </location>
</feature>
<evidence type="ECO:0000256" key="4">
    <source>
        <dbReference type="SAM" id="MobiDB-lite"/>
    </source>
</evidence>
<dbReference type="PANTHER" id="PTHR11712:SF336">
    <property type="entry name" value="3-OXOACYL-[ACYL-CARRIER-PROTEIN] SYNTHASE, MITOCHONDRIAL"/>
    <property type="match status" value="1"/>
</dbReference>
<dbReference type="SUPFAM" id="SSF53901">
    <property type="entry name" value="Thiolase-like"/>
    <property type="match status" value="2"/>
</dbReference>
<organism evidence="6 7">
    <name type="scientific">Actinocorallia longicatena</name>
    <dbReference type="NCBI Taxonomy" id="111803"/>
    <lineage>
        <taxon>Bacteria</taxon>
        <taxon>Bacillati</taxon>
        <taxon>Actinomycetota</taxon>
        <taxon>Actinomycetes</taxon>
        <taxon>Streptosporangiales</taxon>
        <taxon>Thermomonosporaceae</taxon>
        <taxon>Actinocorallia</taxon>
    </lineage>
</organism>
<dbReference type="EMBL" id="BAAAUV010000006">
    <property type="protein sequence ID" value="GAA3209944.1"/>
    <property type="molecule type" value="Genomic_DNA"/>
</dbReference>
<dbReference type="InterPro" id="IPR018201">
    <property type="entry name" value="Ketoacyl_synth_AS"/>
</dbReference>